<evidence type="ECO:0000259" key="1">
    <source>
        <dbReference type="Pfam" id="PF00882"/>
    </source>
</evidence>
<dbReference type="Proteomes" id="UP000800303">
    <property type="component" value="Unassembled WGS sequence"/>
</dbReference>
<reference evidence="2 3" key="1">
    <citation type="submission" date="2020-01" db="EMBL/GenBank/DDBJ databases">
        <title>Polyphasic characterisation and genomic insights into a novel alkali tolerant bacterium VR-M41.</title>
        <authorList>
            <person name="Vemuluri V.R."/>
        </authorList>
    </citation>
    <scope>NUCLEOTIDE SEQUENCE [LARGE SCALE GENOMIC DNA]</scope>
    <source>
        <strain evidence="2 3">VR-M41</strain>
    </source>
</reference>
<name>A0ABX0FCI6_9BACL</name>
<feature type="domain" description="Phospholipase C/D" evidence="1">
    <location>
        <begin position="6"/>
        <end position="84"/>
    </location>
</feature>
<protein>
    <submittedName>
        <fullName evidence="2">Zinc dependent phospholipase C family protein</fullName>
    </submittedName>
</protein>
<dbReference type="EMBL" id="JAAFGS010000010">
    <property type="protein sequence ID" value="NGZ77694.1"/>
    <property type="molecule type" value="Genomic_DNA"/>
</dbReference>
<accession>A0ABX0FCI6</accession>
<sequence length="212" mass="24598">MGSRIMHLIIGNQIAERLNIADKTSFLLGSVAPDAVGTKDESHFYRGEHRDFTRHIDYKEFLEKYKSHSDNLYVLGYFAHLIADEQWMKGFYMPWLRNRMVADPEVTRLYHNDFRLLNGKLLEHYDMTNDMKKAIKGKSNEVIDLEEVKSSDVFEFVPHVLGDMDYEEQVVDEPLNVFSFIQIQGYIETSVDVGIMNLQSTMAKNVHLEAKG</sequence>
<proteinExistence type="predicted"/>
<keyword evidence="3" id="KW-1185">Reference proteome</keyword>
<evidence type="ECO:0000313" key="2">
    <source>
        <dbReference type="EMBL" id="NGZ77694.1"/>
    </source>
</evidence>
<dbReference type="Pfam" id="PF00882">
    <property type="entry name" value="Zn_dep_PLPC"/>
    <property type="match status" value="1"/>
</dbReference>
<dbReference type="InterPro" id="IPR029002">
    <property type="entry name" value="PLPC/GPLD1"/>
</dbReference>
<gene>
    <name evidence="2" type="ORF">GYN08_20585</name>
</gene>
<organism evidence="2 3">
    <name type="scientific">Saccharibacillus alkalitolerans</name>
    <dbReference type="NCBI Taxonomy" id="2705290"/>
    <lineage>
        <taxon>Bacteria</taxon>
        <taxon>Bacillati</taxon>
        <taxon>Bacillota</taxon>
        <taxon>Bacilli</taxon>
        <taxon>Bacillales</taxon>
        <taxon>Paenibacillaceae</taxon>
        <taxon>Saccharibacillus</taxon>
    </lineage>
</organism>
<evidence type="ECO:0000313" key="3">
    <source>
        <dbReference type="Proteomes" id="UP000800303"/>
    </source>
</evidence>
<comment type="caution">
    <text evidence="2">The sequence shown here is derived from an EMBL/GenBank/DDBJ whole genome shotgun (WGS) entry which is preliminary data.</text>
</comment>
<dbReference type="RefSeq" id="WP_166278580.1">
    <property type="nucleotide sequence ID" value="NZ_JAAFGS010000010.1"/>
</dbReference>